<keyword evidence="1" id="KW-1133">Transmembrane helix</keyword>
<dbReference type="EMBL" id="OW240920">
    <property type="protein sequence ID" value="CAH2316821.1"/>
    <property type="molecule type" value="Genomic_DNA"/>
</dbReference>
<protein>
    <submittedName>
        <fullName evidence="2">Uncharacterized protein</fullName>
    </submittedName>
</protein>
<gene>
    <name evidence="2" type="ORF">PECUL_23A024592</name>
</gene>
<keyword evidence="1" id="KW-0812">Transmembrane</keyword>
<sequence length="90" mass="10472">MAGELDSELPQIDPRILIFLLYMVILQELVSGWMEYKKLACKPKKQPGPVWSSSYTRSSSRVGLSQLTVNTIRRDRSREYRKPGRIFRKA</sequence>
<evidence type="ECO:0000313" key="3">
    <source>
        <dbReference type="Proteomes" id="UP001295444"/>
    </source>
</evidence>
<accession>A0AAD1WQ83</accession>
<proteinExistence type="predicted"/>
<keyword evidence="3" id="KW-1185">Reference proteome</keyword>
<evidence type="ECO:0000313" key="2">
    <source>
        <dbReference type="EMBL" id="CAH2316821.1"/>
    </source>
</evidence>
<feature type="transmembrane region" description="Helical" evidence="1">
    <location>
        <begin position="16"/>
        <end position="36"/>
    </location>
</feature>
<dbReference type="AlphaFoldDB" id="A0AAD1WQ83"/>
<reference evidence="2" key="1">
    <citation type="submission" date="2022-03" db="EMBL/GenBank/DDBJ databases">
        <authorList>
            <person name="Alioto T."/>
            <person name="Alioto T."/>
            <person name="Gomez Garrido J."/>
        </authorList>
    </citation>
    <scope>NUCLEOTIDE SEQUENCE</scope>
</reference>
<evidence type="ECO:0000256" key="1">
    <source>
        <dbReference type="SAM" id="Phobius"/>
    </source>
</evidence>
<dbReference type="Proteomes" id="UP001295444">
    <property type="component" value="Chromosome 09"/>
</dbReference>
<name>A0AAD1WQ83_PELCU</name>
<keyword evidence="1" id="KW-0472">Membrane</keyword>
<organism evidence="2 3">
    <name type="scientific">Pelobates cultripes</name>
    <name type="common">Western spadefoot toad</name>
    <dbReference type="NCBI Taxonomy" id="61616"/>
    <lineage>
        <taxon>Eukaryota</taxon>
        <taxon>Metazoa</taxon>
        <taxon>Chordata</taxon>
        <taxon>Craniata</taxon>
        <taxon>Vertebrata</taxon>
        <taxon>Euteleostomi</taxon>
        <taxon>Amphibia</taxon>
        <taxon>Batrachia</taxon>
        <taxon>Anura</taxon>
        <taxon>Pelobatoidea</taxon>
        <taxon>Pelobatidae</taxon>
        <taxon>Pelobates</taxon>
    </lineage>
</organism>